<dbReference type="AlphaFoldDB" id="A0A430AWA9"/>
<sequence>MSKIYLIKPNKLKENQILVDISYFTEGCYGLYFTDAEVVETGDINELENLKAFLRQADYIFLWGEMDNRSYFELGLCYGLKVPIYVLDDNPNFDTSHLGLELDLEIRSIRALDFIEKEIAD</sequence>
<dbReference type="Proteomes" id="UP000288028">
    <property type="component" value="Unassembled WGS sequence"/>
</dbReference>
<proteinExistence type="predicted"/>
<gene>
    <name evidence="1" type="ORF">CBF28_10895</name>
</gene>
<protein>
    <submittedName>
        <fullName evidence="1">Uncharacterized protein</fullName>
    </submittedName>
</protein>
<evidence type="ECO:0000313" key="2">
    <source>
        <dbReference type="Proteomes" id="UP000288028"/>
    </source>
</evidence>
<comment type="caution">
    <text evidence="1">The sequence shown here is derived from an EMBL/GenBank/DDBJ whole genome shotgun (WGS) entry which is preliminary data.</text>
</comment>
<dbReference type="EMBL" id="NGKB01000011">
    <property type="protein sequence ID" value="RSU12339.1"/>
    <property type="molecule type" value="Genomic_DNA"/>
</dbReference>
<dbReference type="RefSeq" id="WP_126795173.1">
    <property type="nucleotide sequence ID" value="NZ_CP060720.1"/>
</dbReference>
<organism evidence="1 2">
    <name type="scientific">Vagococcus carniphilus</name>
    <dbReference type="NCBI Taxonomy" id="218144"/>
    <lineage>
        <taxon>Bacteria</taxon>
        <taxon>Bacillati</taxon>
        <taxon>Bacillota</taxon>
        <taxon>Bacilli</taxon>
        <taxon>Lactobacillales</taxon>
        <taxon>Enterococcaceae</taxon>
        <taxon>Vagococcus</taxon>
    </lineage>
</organism>
<accession>A0A430AWA9</accession>
<dbReference type="GeneID" id="95581159"/>
<reference evidence="1 2" key="1">
    <citation type="submission" date="2017-05" db="EMBL/GenBank/DDBJ databases">
        <title>Vagococcus spp. assemblies.</title>
        <authorList>
            <person name="Gulvik C.A."/>
        </authorList>
    </citation>
    <scope>NUCLEOTIDE SEQUENCE [LARGE SCALE GENOMIC DNA]</scope>
    <source>
        <strain evidence="1 2">SS1714</strain>
    </source>
</reference>
<name>A0A430AWA9_9ENTE</name>
<keyword evidence="2" id="KW-1185">Reference proteome</keyword>
<dbReference type="OrthoDB" id="2199862at2"/>
<evidence type="ECO:0000313" key="1">
    <source>
        <dbReference type="EMBL" id="RSU12339.1"/>
    </source>
</evidence>